<dbReference type="KEGG" id="buu:WS70_07840"/>
<organism evidence="1 2">
    <name type="scientific">Burkholderia mayonis</name>
    <dbReference type="NCBI Taxonomy" id="1385591"/>
    <lineage>
        <taxon>Bacteria</taxon>
        <taxon>Pseudomonadati</taxon>
        <taxon>Pseudomonadota</taxon>
        <taxon>Betaproteobacteria</taxon>
        <taxon>Burkholderiales</taxon>
        <taxon>Burkholderiaceae</taxon>
        <taxon>Burkholderia</taxon>
        <taxon>pseudomallei group</taxon>
    </lineage>
</organism>
<keyword evidence="2" id="KW-1185">Reference proteome</keyword>
<sequence>MRLSQTGNAHSISHRDRRRCADFRPLRSRRFELGAASGVANAHRRIVASSHRRIVASSHRRIVASSHRRRRTCLDRV</sequence>
<reference evidence="1 2" key="1">
    <citation type="submission" date="2015-12" db="EMBL/GenBank/DDBJ databases">
        <title>Diversity of Burkholderia near neighbor genomes.</title>
        <authorList>
            <person name="Sahl J."/>
            <person name="Wagner D."/>
            <person name="Keim P."/>
        </authorList>
    </citation>
    <scope>NUCLEOTIDE SEQUENCE [LARGE SCALE GENOMIC DNA]</scope>
    <source>
        <strain evidence="1 2">BDU6</strain>
    </source>
</reference>
<protein>
    <submittedName>
        <fullName evidence="1">Uncharacterized protein</fullName>
    </submittedName>
</protein>
<dbReference type="EMBL" id="CP013386">
    <property type="protein sequence ID" value="AOJ01750.1"/>
    <property type="molecule type" value="Genomic_DNA"/>
</dbReference>
<evidence type="ECO:0000313" key="2">
    <source>
        <dbReference type="Proteomes" id="UP000062519"/>
    </source>
</evidence>
<accession>A0A1B4FDJ1</accession>
<proteinExistence type="predicted"/>
<gene>
    <name evidence="1" type="ORF">WS70_07840</name>
</gene>
<dbReference type="AlphaFoldDB" id="A0A1B4FDJ1"/>
<dbReference type="Proteomes" id="UP000062519">
    <property type="component" value="Chromosome 1"/>
</dbReference>
<evidence type="ECO:0000313" key="1">
    <source>
        <dbReference type="EMBL" id="AOJ01750.1"/>
    </source>
</evidence>
<name>A0A1B4FDJ1_9BURK</name>